<feature type="transmembrane region" description="Helical" evidence="10">
    <location>
        <begin position="40"/>
        <end position="59"/>
    </location>
</feature>
<accession>A0A1X7INU1</accession>
<dbReference type="Proteomes" id="UP000193834">
    <property type="component" value="Unassembled WGS sequence"/>
</dbReference>
<dbReference type="GO" id="GO:0044780">
    <property type="term" value="P:bacterial-type flagellum assembly"/>
    <property type="evidence" value="ECO:0007669"/>
    <property type="project" value="UniProtKB-UniRule"/>
</dbReference>
<feature type="transmembrane region" description="Helical" evidence="10">
    <location>
        <begin position="125"/>
        <end position="142"/>
    </location>
</feature>
<keyword evidence="11" id="KW-0969">Cilium</keyword>
<keyword evidence="4 10" id="KW-1003">Cell membrane</keyword>
<evidence type="ECO:0000256" key="4">
    <source>
        <dbReference type="ARBA" id="ARBA00022475"/>
    </source>
</evidence>
<evidence type="ECO:0000256" key="2">
    <source>
        <dbReference type="ARBA" id="ARBA00009772"/>
    </source>
</evidence>
<comment type="function">
    <text evidence="1 10">Role in flagellar biosynthesis.</text>
</comment>
<dbReference type="AlphaFoldDB" id="A0A1X7INU1"/>
<dbReference type="RefSeq" id="WP_085492880.1">
    <property type="nucleotide sequence ID" value="NZ_FXAZ01000001.1"/>
</dbReference>
<keyword evidence="5 10" id="KW-0812">Transmembrane</keyword>
<dbReference type="InterPro" id="IPR002010">
    <property type="entry name" value="T3SS_IM_R"/>
</dbReference>
<comment type="subcellular location">
    <subcellularLocation>
        <location evidence="10">Cell membrane</location>
        <topology evidence="10">Multi-pass membrane protein</topology>
    </subcellularLocation>
    <subcellularLocation>
        <location evidence="10">Bacterial flagellum basal body</location>
    </subcellularLocation>
</comment>
<evidence type="ECO:0000256" key="7">
    <source>
        <dbReference type="ARBA" id="ARBA00023136"/>
    </source>
</evidence>
<dbReference type="PRINTS" id="PR00953">
    <property type="entry name" value="TYPE3IMRPROT"/>
</dbReference>
<proteinExistence type="inferred from homology"/>
<reference evidence="11 12" key="1">
    <citation type="submission" date="2017-04" db="EMBL/GenBank/DDBJ databases">
        <authorList>
            <person name="Afonso C.L."/>
            <person name="Miller P.J."/>
            <person name="Scott M.A."/>
            <person name="Spackman E."/>
            <person name="Goraichik I."/>
            <person name="Dimitrov K.M."/>
            <person name="Suarez D.L."/>
            <person name="Swayne D.E."/>
        </authorList>
    </citation>
    <scope>NUCLEOTIDE SEQUENCE [LARGE SCALE GENOMIC DNA]</scope>
    <source>
        <strain evidence="11 12">11</strain>
    </source>
</reference>
<evidence type="ECO:0000256" key="5">
    <source>
        <dbReference type="ARBA" id="ARBA00022692"/>
    </source>
</evidence>
<dbReference type="NCBIfam" id="TIGR01400">
    <property type="entry name" value="fliR"/>
    <property type="match status" value="1"/>
</dbReference>
<evidence type="ECO:0000313" key="12">
    <source>
        <dbReference type="Proteomes" id="UP000193834"/>
    </source>
</evidence>
<keyword evidence="12" id="KW-1185">Reference proteome</keyword>
<dbReference type="InterPro" id="IPR006303">
    <property type="entry name" value="FliR"/>
</dbReference>
<feature type="transmembrane region" description="Helical" evidence="10">
    <location>
        <begin position="211"/>
        <end position="239"/>
    </location>
</feature>
<name>A0A1X7INU1_9BACL</name>
<dbReference type="PANTHER" id="PTHR30065:SF1">
    <property type="entry name" value="SURFACE PRESENTATION OF ANTIGENS PROTEIN SPAR"/>
    <property type="match status" value="1"/>
</dbReference>
<sequence length="259" mass="28577">MDIISQAFPVFLLIFCRISSFLVAAPVFSSKGVPNIFKIGLAFFISIIAYLLFGIGVSVPSNGEYILFIVREVMIGLLIGYIATLFFTVVQIAGSFIDMQIGFGIANVIDPLTGMQSPVVGNFKYVFVVLLFLGLNGHHFFIDGIMHSFEWMNVGANPFFELIANGSIFKFAAKSFIHAFMIAFQVAAPMIVALFLADVALGFLARTAPQFNVFVVGIPFKFIIGIAMLALVVPSFVYVMQQIFETMFQAMDQLLRLMP</sequence>
<feature type="transmembrane region" description="Helical" evidence="10">
    <location>
        <begin position="6"/>
        <end position="28"/>
    </location>
</feature>
<keyword evidence="11" id="KW-0966">Cell projection</keyword>
<organism evidence="11 12">
    <name type="scientific">Paenibacillus aquistagni</name>
    <dbReference type="NCBI Taxonomy" id="1852522"/>
    <lineage>
        <taxon>Bacteria</taxon>
        <taxon>Bacillati</taxon>
        <taxon>Bacillota</taxon>
        <taxon>Bacilli</taxon>
        <taxon>Bacillales</taxon>
        <taxon>Paenibacillaceae</taxon>
        <taxon>Paenibacillus</taxon>
    </lineage>
</organism>
<dbReference type="EMBL" id="FXAZ01000001">
    <property type="protein sequence ID" value="SMG16376.1"/>
    <property type="molecule type" value="Genomic_DNA"/>
</dbReference>
<evidence type="ECO:0000313" key="11">
    <source>
        <dbReference type="EMBL" id="SMG16376.1"/>
    </source>
</evidence>
<dbReference type="GO" id="GO:0009425">
    <property type="term" value="C:bacterial-type flagellum basal body"/>
    <property type="evidence" value="ECO:0007669"/>
    <property type="project" value="UniProtKB-SubCell"/>
</dbReference>
<keyword evidence="8 10" id="KW-0975">Bacterial flagellum</keyword>
<dbReference type="GO" id="GO:0006605">
    <property type="term" value="P:protein targeting"/>
    <property type="evidence" value="ECO:0007669"/>
    <property type="project" value="UniProtKB-UniRule"/>
</dbReference>
<keyword evidence="11" id="KW-0282">Flagellum</keyword>
<evidence type="ECO:0000256" key="9">
    <source>
        <dbReference type="NCBIfam" id="TIGR01400"/>
    </source>
</evidence>
<dbReference type="STRING" id="1852522.SAMN06295960_0632"/>
<evidence type="ECO:0000256" key="6">
    <source>
        <dbReference type="ARBA" id="ARBA00022989"/>
    </source>
</evidence>
<dbReference type="PANTHER" id="PTHR30065">
    <property type="entry name" value="FLAGELLAR BIOSYNTHETIC PROTEIN FLIR"/>
    <property type="match status" value="1"/>
</dbReference>
<evidence type="ECO:0000256" key="1">
    <source>
        <dbReference type="ARBA" id="ARBA00002578"/>
    </source>
</evidence>
<protein>
    <recommendedName>
        <fullName evidence="3 9">Flagellar biosynthetic protein FliR</fullName>
    </recommendedName>
</protein>
<keyword evidence="6 10" id="KW-1133">Transmembrane helix</keyword>
<keyword evidence="7 10" id="KW-0472">Membrane</keyword>
<dbReference type="Pfam" id="PF01311">
    <property type="entry name" value="Bac_export_1"/>
    <property type="match status" value="1"/>
</dbReference>
<feature type="transmembrane region" description="Helical" evidence="10">
    <location>
        <begin position="65"/>
        <end position="90"/>
    </location>
</feature>
<gene>
    <name evidence="11" type="ORF">SAMN06295960_0632</name>
</gene>
<dbReference type="OrthoDB" id="9807748at2"/>
<dbReference type="GO" id="GO:0005886">
    <property type="term" value="C:plasma membrane"/>
    <property type="evidence" value="ECO:0007669"/>
    <property type="project" value="UniProtKB-SubCell"/>
</dbReference>
<evidence type="ECO:0000256" key="10">
    <source>
        <dbReference type="RuleBase" id="RU362071"/>
    </source>
</evidence>
<evidence type="ECO:0000256" key="3">
    <source>
        <dbReference type="ARBA" id="ARBA00021717"/>
    </source>
</evidence>
<comment type="similarity">
    <text evidence="2 10">Belongs to the FliR/MopE/SpaR family.</text>
</comment>
<feature type="transmembrane region" description="Helical" evidence="10">
    <location>
        <begin position="180"/>
        <end position="205"/>
    </location>
</feature>
<evidence type="ECO:0000256" key="8">
    <source>
        <dbReference type="ARBA" id="ARBA00023143"/>
    </source>
</evidence>